<dbReference type="RefSeq" id="WP_343861575.1">
    <property type="nucleotide sequence ID" value="NZ_BAAAFD010000010.1"/>
</dbReference>
<keyword evidence="2" id="KW-1185">Reference proteome</keyword>
<organism evidence="1 2">
    <name type="scientific">Aliiglaciecola litoralis</name>
    <dbReference type="NCBI Taxonomy" id="582857"/>
    <lineage>
        <taxon>Bacteria</taxon>
        <taxon>Pseudomonadati</taxon>
        <taxon>Pseudomonadota</taxon>
        <taxon>Gammaproteobacteria</taxon>
        <taxon>Alteromonadales</taxon>
        <taxon>Alteromonadaceae</taxon>
        <taxon>Aliiglaciecola</taxon>
    </lineage>
</organism>
<protein>
    <recommendedName>
        <fullName evidence="3">OsmC-like protein</fullName>
    </recommendedName>
</protein>
<accession>A0ABP3X084</accession>
<comment type="caution">
    <text evidence="1">The sequence shown here is derived from an EMBL/GenBank/DDBJ whole genome shotgun (WGS) entry which is preliminary data.</text>
</comment>
<evidence type="ECO:0000313" key="1">
    <source>
        <dbReference type="EMBL" id="GAA0859023.1"/>
    </source>
</evidence>
<dbReference type="PANTHER" id="PTHR35368">
    <property type="entry name" value="HYDROPEROXIDE REDUCTASE"/>
    <property type="match status" value="1"/>
</dbReference>
<reference evidence="2" key="1">
    <citation type="journal article" date="2019" name="Int. J. Syst. Evol. Microbiol.">
        <title>The Global Catalogue of Microorganisms (GCM) 10K type strain sequencing project: providing services to taxonomists for standard genome sequencing and annotation.</title>
        <authorList>
            <consortium name="The Broad Institute Genomics Platform"/>
            <consortium name="The Broad Institute Genome Sequencing Center for Infectious Disease"/>
            <person name="Wu L."/>
            <person name="Ma J."/>
        </authorList>
    </citation>
    <scope>NUCLEOTIDE SEQUENCE [LARGE SCALE GENOMIC DNA]</scope>
    <source>
        <strain evidence="2">JCM 15896</strain>
    </source>
</reference>
<dbReference type="Gene3D" id="3.30.300.20">
    <property type="match status" value="1"/>
</dbReference>
<evidence type="ECO:0008006" key="3">
    <source>
        <dbReference type="Google" id="ProtNLM"/>
    </source>
</evidence>
<evidence type="ECO:0000313" key="2">
    <source>
        <dbReference type="Proteomes" id="UP001500359"/>
    </source>
</evidence>
<sequence length="192" mass="20266">MNNTTAAVSSSQLIKPSIVSMTQRHHGLVKKYADTPQLAWVTDMAVTGQSNTEIHDALHVDVEVAGLNISLGVHPAVGGDGDAPVPGELLCAALASCLDSTIRIIANRLSVELTHLQVSVSAEIDVRGTLKFNPAVPVAFQKMHVSVEMQTLAGTKPELESALFNAAEASCVVMQTLKHPPQISTQFHAGSV</sequence>
<dbReference type="EMBL" id="BAAAFD010000010">
    <property type="protein sequence ID" value="GAA0859023.1"/>
    <property type="molecule type" value="Genomic_DNA"/>
</dbReference>
<dbReference type="InterPro" id="IPR003718">
    <property type="entry name" value="OsmC/Ohr_fam"/>
</dbReference>
<dbReference type="InterPro" id="IPR052924">
    <property type="entry name" value="OsmC/Ohr_hydroprdx_reductase"/>
</dbReference>
<dbReference type="InterPro" id="IPR015946">
    <property type="entry name" value="KH_dom-like_a/b"/>
</dbReference>
<dbReference type="Pfam" id="PF02566">
    <property type="entry name" value="OsmC"/>
    <property type="match status" value="1"/>
</dbReference>
<dbReference type="Proteomes" id="UP001500359">
    <property type="component" value="Unassembled WGS sequence"/>
</dbReference>
<proteinExistence type="predicted"/>
<gene>
    <name evidence="1" type="ORF">GCM10009114_30890</name>
</gene>
<dbReference type="InterPro" id="IPR036102">
    <property type="entry name" value="OsmC/Ohrsf"/>
</dbReference>
<dbReference type="SUPFAM" id="SSF82784">
    <property type="entry name" value="OsmC-like"/>
    <property type="match status" value="1"/>
</dbReference>
<name>A0ABP3X084_9ALTE</name>
<dbReference type="PANTHER" id="PTHR35368:SF1">
    <property type="entry name" value="HYDROPEROXIDE REDUCTASE"/>
    <property type="match status" value="1"/>
</dbReference>